<name>A0A1E4TYV4_PACTA</name>
<evidence type="ECO:0000313" key="10">
    <source>
        <dbReference type="Proteomes" id="UP000094236"/>
    </source>
</evidence>
<reference evidence="10" key="1">
    <citation type="submission" date="2016-05" db="EMBL/GenBank/DDBJ databases">
        <title>Comparative genomics of biotechnologically important yeasts.</title>
        <authorList>
            <consortium name="DOE Joint Genome Institute"/>
            <person name="Riley R."/>
            <person name="Haridas S."/>
            <person name="Wolfe K.H."/>
            <person name="Lopes M.R."/>
            <person name="Hittinger C.T."/>
            <person name="Goker M."/>
            <person name="Salamov A."/>
            <person name="Wisecaver J."/>
            <person name="Long T.M."/>
            <person name="Aerts A.L."/>
            <person name="Barry K."/>
            <person name="Choi C."/>
            <person name="Clum A."/>
            <person name="Coughlan A.Y."/>
            <person name="Deshpande S."/>
            <person name="Douglass A.P."/>
            <person name="Hanson S.J."/>
            <person name="Klenk H.-P."/>
            <person name="Labutti K."/>
            <person name="Lapidus A."/>
            <person name="Lindquist E."/>
            <person name="Lipzen A."/>
            <person name="Meier-Kolthoff J.P."/>
            <person name="Ohm R.A."/>
            <person name="Otillar R.P."/>
            <person name="Pangilinan J."/>
            <person name="Peng Y."/>
            <person name="Rokas A."/>
            <person name="Rosa C.A."/>
            <person name="Scheuner C."/>
            <person name="Sibirny A.A."/>
            <person name="Slot J.C."/>
            <person name="Stielow J.B."/>
            <person name="Sun H."/>
            <person name="Kurtzman C.P."/>
            <person name="Blackwell M."/>
            <person name="Grigoriev I.V."/>
            <person name="Jeffries T.W."/>
        </authorList>
    </citation>
    <scope>NUCLEOTIDE SEQUENCE [LARGE SCALE GENOMIC DNA]</scope>
    <source>
        <strain evidence="10">NRRL Y-2460</strain>
    </source>
</reference>
<dbReference type="GO" id="GO:0006406">
    <property type="term" value="P:mRNA export from nucleus"/>
    <property type="evidence" value="ECO:0007669"/>
    <property type="project" value="TreeGrafter"/>
</dbReference>
<evidence type="ECO:0000256" key="6">
    <source>
        <dbReference type="ARBA" id="ARBA00023132"/>
    </source>
</evidence>
<evidence type="ECO:0000256" key="2">
    <source>
        <dbReference type="ARBA" id="ARBA00022448"/>
    </source>
</evidence>
<keyword evidence="3" id="KW-0509">mRNA transport</keyword>
<keyword evidence="5" id="KW-0811">Translocation</keyword>
<feature type="coiled-coil region" evidence="8">
    <location>
        <begin position="632"/>
        <end position="693"/>
    </location>
</feature>
<dbReference type="GO" id="GO:0006606">
    <property type="term" value="P:protein import into nucleus"/>
    <property type="evidence" value="ECO:0007669"/>
    <property type="project" value="TreeGrafter"/>
</dbReference>
<dbReference type="GO" id="GO:0005643">
    <property type="term" value="C:nuclear pore"/>
    <property type="evidence" value="ECO:0007669"/>
    <property type="project" value="UniProtKB-SubCell"/>
</dbReference>
<evidence type="ECO:0000256" key="4">
    <source>
        <dbReference type="ARBA" id="ARBA00022927"/>
    </source>
</evidence>
<dbReference type="GO" id="GO:0017056">
    <property type="term" value="F:structural constituent of nuclear pore"/>
    <property type="evidence" value="ECO:0007669"/>
    <property type="project" value="InterPro"/>
</dbReference>
<evidence type="ECO:0000256" key="5">
    <source>
        <dbReference type="ARBA" id="ARBA00023010"/>
    </source>
</evidence>
<gene>
    <name evidence="9" type="ORF">PACTADRAFT_1505</name>
</gene>
<keyword evidence="7" id="KW-0539">Nucleus</keyword>
<organism evidence="9 10">
    <name type="scientific">Pachysolen tannophilus NRRL Y-2460</name>
    <dbReference type="NCBI Taxonomy" id="669874"/>
    <lineage>
        <taxon>Eukaryota</taxon>
        <taxon>Fungi</taxon>
        <taxon>Dikarya</taxon>
        <taxon>Ascomycota</taxon>
        <taxon>Saccharomycotina</taxon>
        <taxon>Pichiomycetes</taxon>
        <taxon>Pachysolenaceae</taxon>
        <taxon>Pachysolen</taxon>
    </lineage>
</organism>
<dbReference type="InterPro" id="IPR019321">
    <property type="entry name" value="Nucleoporin_Nup88"/>
</dbReference>
<dbReference type="OrthoDB" id="341482at2759"/>
<dbReference type="PANTHER" id="PTHR13257">
    <property type="entry name" value="NUCLEOPORIN NUP84-RELATED"/>
    <property type="match status" value="1"/>
</dbReference>
<dbReference type="EMBL" id="KV454012">
    <property type="protein sequence ID" value="ODV96921.1"/>
    <property type="molecule type" value="Genomic_DNA"/>
</dbReference>
<comment type="subcellular location">
    <subcellularLocation>
        <location evidence="1">Nucleus</location>
        <location evidence="1">Nuclear pore complex</location>
    </subcellularLocation>
</comment>
<keyword evidence="4" id="KW-0653">Protein transport</keyword>
<keyword evidence="2" id="KW-0813">Transport</keyword>
<evidence type="ECO:0000313" key="9">
    <source>
        <dbReference type="EMBL" id="ODV96921.1"/>
    </source>
</evidence>
<dbReference type="GO" id="GO:0000056">
    <property type="term" value="P:ribosomal small subunit export from nucleus"/>
    <property type="evidence" value="ECO:0007669"/>
    <property type="project" value="InterPro"/>
</dbReference>
<evidence type="ECO:0000256" key="1">
    <source>
        <dbReference type="ARBA" id="ARBA00004567"/>
    </source>
</evidence>
<dbReference type="PANTHER" id="PTHR13257:SF0">
    <property type="entry name" value="NUCLEAR PORE COMPLEX PROTEIN NUP88"/>
    <property type="match status" value="1"/>
</dbReference>
<evidence type="ECO:0000256" key="8">
    <source>
        <dbReference type="SAM" id="Coils"/>
    </source>
</evidence>
<dbReference type="GO" id="GO:0000055">
    <property type="term" value="P:ribosomal large subunit export from nucleus"/>
    <property type="evidence" value="ECO:0007669"/>
    <property type="project" value="InterPro"/>
</dbReference>
<accession>A0A1E4TYV4</accession>
<protein>
    <submittedName>
        <fullName evidence="9">Uncharacterized protein</fullName>
    </submittedName>
</protein>
<evidence type="ECO:0000256" key="7">
    <source>
        <dbReference type="ARBA" id="ARBA00023242"/>
    </source>
</evidence>
<keyword evidence="10" id="KW-1185">Reference proteome</keyword>
<evidence type="ECO:0000256" key="3">
    <source>
        <dbReference type="ARBA" id="ARBA00022816"/>
    </source>
</evidence>
<dbReference type="AlphaFoldDB" id="A0A1E4TYV4"/>
<proteinExistence type="predicted"/>
<dbReference type="InterPro" id="IPR037700">
    <property type="entry name" value="NUP88/NUP82"/>
</dbReference>
<dbReference type="Pfam" id="PF10168">
    <property type="entry name" value="Nup88"/>
    <property type="match status" value="1"/>
</dbReference>
<dbReference type="Proteomes" id="UP000094236">
    <property type="component" value="Unassembled WGS sequence"/>
</dbReference>
<keyword evidence="8" id="KW-0175">Coiled coil</keyword>
<keyword evidence="6" id="KW-0906">Nuclear pore complex</keyword>
<dbReference type="STRING" id="669874.A0A1E4TYV4"/>
<sequence length="814" mass="93098">MNSFVSSKEGSAFLSQLSNHSIFKRTTSGLATFNEDSSDNNINKKFYNKIVSRNNHELFIATENTIRCCDINNGNSYKILDIPIIDFEIERLLLNQSGTLLAIFNTFNLIVCSLPSPGFINSNTDSKIIEANFFKIGSMYYKDTNVKILKFLWNPLSKYDSNLIILSSDNFIRSFDLTFSFETSQYELNLLNTGNQSSFGLNFEKNNFIVDPISISFGSNDFNNPSGCLTLYIFNQDGDIYSLYPFMPTFIAVPKKFVEILFNETALLLENTKNNDTKNLLIRQFKFVSSLYKQLDTAQLEINNNLQELVIIKPPLEFEKINLIIQGFYKLSPFPDILYNFEGTDLINVSCGENLDLLVVTWSNGGILLLLQNSKSIMRWENDESEISSYSNFDDDEEDETKYDPTLISLEYIELAQQKSSSFSNISLVPLKNSNYKFYININNLKLIQLEFSKWGKLLNEAILSNNTDLFLKITSAPLNSDLMLISGGNNDQNLDKFEGLTILIEDDKEFIIEFRSSKVNIIEKELNEKAEKNEKDKIKLKSVPSIDNSDSNKYSTDIKYESLLSGPFEELKQLLSLINHENLSKGTKSGADLKYQLSATDEKSLQVLNQISKNLVLKNIINYHKFGLSLLNRLSLQHEELTLQINKLNDLNKSGHDAQSRAKLSEAQEEKLNKLVSKQQELDKRISKLYDQLNESLQNYSKTRGKDIAISNAEKKWFEELNQISNHVSGHLNAKVASLTSQASYIKSFILSSGWAGDYLNKTENLKQNFNREYDWNTLIKKFKENGKLIDFVGETLDNELVDIEVMMRDMHL</sequence>